<comment type="caution">
    <text evidence="3">The sequence shown here is derived from an EMBL/GenBank/DDBJ whole genome shotgun (WGS) entry which is preliminary data.</text>
</comment>
<dbReference type="EMBL" id="JARBJD010000655">
    <property type="protein sequence ID" value="KAK2940555.1"/>
    <property type="molecule type" value="Genomic_DNA"/>
</dbReference>
<dbReference type="Proteomes" id="UP001281761">
    <property type="component" value="Unassembled WGS sequence"/>
</dbReference>
<keyword evidence="1" id="KW-0175">Coiled coil</keyword>
<evidence type="ECO:0000256" key="1">
    <source>
        <dbReference type="SAM" id="Coils"/>
    </source>
</evidence>
<protein>
    <submittedName>
        <fullName evidence="3">Uncharacterized protein</fullName>
    </submittedName>
</protein>
<feature type="compositionally biased region" description="Basic and acidic residues" evidence="2">
    <location>
        <begin position="269"/>
        <end position="284"/>
    </location>
</feature>
<name>A0ABQ9WR94_9EUKA</name>
<feature type="compositionally biased region" description="Basic and acidic residues" evidence="2">
    <location>
        <begin position="291"/>
        <end position="305"/>
    </location>
</feature>
<keyword evidence="4" id="KW-1185">Reference proteome</keyword>
<feature type="compositionally biased region" description="Polar residues" evidence="2">
    <location>
        <begin position="1"/>
        <end position="25"/>
    </location>
</feature>
<proteinExistence type="predicted"/>
<sequence length="484" mass="55098">MPPTYTNQEQSETTHQSKPISQQRYTQEDNPHFTQSSFYKPQSSTSRLSSRPSRQPASPRTTPEKSRNSLRMSSNSHHVTLKPHIVCCPQLAFLFVDSGMSDECGTDTNSVRVANTREEGSDSEEPGERAEKNEDSTEDTRENESQFHTRRDKVTGETSNQNDSQNDAEKVNSVNLNNAVSLQPSRDTNRNETEYEADTQTDNDSEKETACECWEERLSPPALQLAVDKHGLVLSNTIIADSMRDEQVDNFSRLKDSFVARQKPNSSLQERRGERKESPADLTRHTPPTTSEEHRLSSLKQEQEHLVDTSASSASNVDLLRMIDSLKATLAETERQHSAELTRLKEENARLTETMSDFQVRAASLAADESTLEKSLEQTRKKMEMQREINTRLEERLDETKREVDEWIGMNKKTSHSIETFHTTLDQLTTERDTLKANLTATNQSLDESNQRIYTHSSEVSSLLSQKTELERLLSKNWLITIDT</sequence>
<feature type="coiled-coil region" evidence="1">
    <location>
        <begin position="316"/>
        <end position="452"/>
    </location>
</feature>
<reference evidence="3 4" key="1">
    <citation type="journal article" date="2022" name="bioRxiv">
        <title>Genomics of Preaxostyla Flagellates Illuminates Evolutionary Transitions and the Path Towards Mitochondrial Loss.</title>
        <authorList>
            <person name="Novak L.V.F."/>
            <person name="Treitli S.C."/>
            <person name="Pyrih J."/>
            <person name="Halakuc P."/>
            <person name="Pipaliya S.V."/>
            <person name="Vacek V."/>
            <person name="Brzon O."/>
            <person name="Soukal P."/>
            <person name="Eme L."/>
            <person name="Dacks J.B."/>
            <person name="Karnkowska A."/>
            <person name="Elias M."/>
            <person name="Hampl V."/>
        </authorList>
    </citation>
    <scope>NUCLEOTIDE SEQUENCE [LARGE SCALE GENOMIC DNA]</scope>
    <source>
        <strain evidence="3">NAU3</strain>
        <tissue evidence="3">Gut</tissue>
    </source>
</reference>
<evidence type="ECO:0000313" key="3">
    <source>
        <dbReference type="EMBL" id="KAK2940555.1"/>
    </source>
</evidence>
<feature type="region of interest" description="Disordered" evidence="2">
    <location>
        <begin position="259"/>
        <end position="305"/>
    </location>
</feature>
<feature type="region of interest" description="Disordered" evidence="2">
    <location>
        <begin position="1"/>
        <end position="76"/>
    </location>
</feature>
<feature type="compositionally biased region" description="Low complexity" evidence="2">
    <location>
        <begin position="41"/>
        <end position="61"/>
    </location>
</feature>
<feature type="compositionally biased region" description="Low complexity" evidence="2">
    <location>
        <begin position="171"/>
        <end position="182"/>
    </location>
</feature>
<gene>
    <name evidence="3" type="ORF">BLNAU_24535</name>
</gene>
<organism evidence="3 4">
    <name type="scientific">Blattamonas nauphoetae</name>
    <dbReference type="NCBI Taxonomy" id="2049346"/>
    <lineage>
        <taxon>Eukaryota</taxon>
        <taxon>Metamonada</taxon>
        <taxon>Preaxostyla</taxon>
        <taxon>Oxymonadida</taxon>
        <taxon>Blattamonas</taxon>
    </lineage>
</organism>
<feature type="region of interest" description="Disordered" evidence="2">
    <location>
        <begin position="103"/>
        <end position="212"/>
    </location>
</feature>
<evidence type="ECO:0000313" key="4">
    <source>
        <dbReference type="Proteomes" id="UP001281761"/>
    </source>
</evidence>
<evidence type="ECO:0000256" key="2">
    <source>
        <dbReference type="SAM" id="MobiDB-lite"/>
    </source>
</evidence>
<feature type="compositionally biased region" description="Basic and acidic residues" evidence="2">
    <location>
        <begin position="115"/>
        <end position="155"/>
    </location>
</feature>
<feature type="compositionally biased region" description="Polar residues" evidence="2">
    <location>
        <begin position="156"/>
        <end position="165"/>
    </location>
</feature>
<accession>A0ABQ9WR94</accession>
<feature type="compositionally biased region" description="Acidic residues" evidence="2">
    <location>
        <begin position="194"/>
        <end position="203"/>
    </location>
</feature>